<keyword evidence="2" id="KW-0812">Transmembrane</keyword>
<dbReference type="InterPro" id="IPR036034">
    <property type="entry name" value="PDZ_sf"/>
</dbReference>
<dbReference type="SUPFAM" id="SSF50156">
    <property type="entry name" value="PDZ domain-like"/>
    <property type="match status" value="1"/>
</dbReference>
<dbReference type="Pfam" id="PF08937">
    <property type="entry name" value="ThsB_TIR"/>
    <property type="match status" value="1"/>
</dbReference>
<dbReference type="InterPro" id="IPR041489">
    <property type="entry name" value="PDZ_6"/>
</dbReference>
<comment type="caution">
    <text evidence="5">The sequence shown here is derived from an EMBL/GenBank/DDBJ whole genome shotgun (WGS) entry which is preliminary data.</text>
</comment>
<feature type="region of interest" description="Disordered" evidence="1">
    <location>
        <begin position="951"/>
        <end position="978"/>
    </location>
</feature>
<feature type="domain" description="TIR" evidence="3">
    <location>
        <begin position="7"/>
        <end position="163"/>
    </location>
</feature>
<keyword evidence="2" id="KW-0472">Membrane</keyword>
<dbReference type="Gene3D" id="3.40.50.10140">
    <property type="entry name" value="Toll/interleukin-1 receptor homology (TIR) domain"/>
    <property type="match status" value="1"/>
</dbReference>
<dbReference type="OrthoDB" id="7308181at2"/>
<sequence>MTDVTGERFGVFVSYSHDDSRWARWLSRRLETFRTPRSLVGSDGLFGPISASIGRVFRDDEELGAAHHLGERIEGALRQSSSLLVLCSPAAVASRWVDREIRQFREFHPDRPIFAVIVERGTDDSLLLPVSLSENSGSLMGEEPLAVDFTTLDRSMAFLKLVSGILGTDFDRLYQRERRRSSQRLALLAGIASTVAVILGVLAVVAFSQARLAQRNANRAALNEKVAARNEQIAAGERDKAVKLLRRSVTAERLAQDNAGRAQHSADAARQSEARALKSAEEARREQAAAVRAREAALDALNRTATRLADDRYRENPALAAMQRDVLGDLMPVYTRLLGEPGRDASAVASYGRALDGLAGLQADWVSIEQANTDYSRLMLALSSQDLAADPMIAALRDRIVMRHTALLISYGDGQRARAQLSTMSAAARQTAEARCLTFRGQTLLDGSPLDVREQRDDARDAVLLATGDDFDTGAWKIECELAAAASYAMNNEYDDAFNLTGMAAREIERLQSRYTSSPTLSVLSIRRRLADIDLVHDASTITPPKAAGQPSDVPARRQMPPATEREAYLRREYEELDKEIAAAEQTAPGNRRLLEAKFLVQSAEIRSGFDKQLLDPAWLVTAETLISRDPGSRAIAEALSQITGFLPPTSDPNARIAGCDQRIARAEQLSRSFPEAYVAQRLLVSSYRCMGTLVSDYPQRDDLRQRYSDMIEKIDAASATLIAGFGTEQSTLRMGLLDDTTDMIMSRAVDRRRVFSLVEHYRAEAKRFPDALRPVAANYVLVAGAARVAIEEGKADLGRHLMESVACQANSLRQHIVCAALDQEVARGLYGAALAKLIRPDPRAPQYLLGWVGPPYANGRPNSLEAGLMMQHPPVEILTVEKGRVIGLDDIDYARGALDPGTLERQHRMRAEVDSHVQRMVDVGMSARRAYRLYRFGEGDTPEAAAQVAKRPKKASPMAPDPVPLATPVEPIAAPTNSERGRIGLGIELRNGTPTVVRVEKDGPAMRAGLKIGDRIVKVSDEPTYGIELEATIARIQGPPGTMVKLLLTRSGEPAPVSVDIRRERIVITPESAATPAASATTAPAPSDSAPSAGVTWRTSAFKADRTQAEIDDDLLNEKVVIMLQGKNIYGDQIYTYLQLTLNSLQDMRDMMRAEKDFMPKDFGTVLAAGKGAPSRKTRAWLAELHNMVEVPRSRASEGGLFSE</sequence>
<evidence type="ECO:0000259" key="4">
    <source>
        <dbReference type="PROSITE" id="PS50106"/>
    </source>
</evidence>
<organism evidence="5 6">
    <name type="scientific">Rhizorhabdus dicambivorans</name>
    <dbReference type="NCBI Taxonomy" id="1850238"/>
    <lineage>
        <taxon>Bacteria</taxon>
        <taxon>Pseudomonadati</taxon>
        <taxon>Pseudomonadota</taxon>
        <taxon>Alphaproteobacteria</taxon>
        <taxon>Sphingomonadales</taxon>
        <taxon>Sphingomonadaceae</taxon>
        <taxon>Rhizorhabdus</taxon>
    </lineage>
</organism>
<dbReference type="InterPro" id="IPR015032">
    <property type="entry name" value="ThsB__TIR-like_domain"/>
</dbReference>
<dbReference type="InterPro" id="IPR035897">
    <property type="entry name" value="Toll_tir_struct_dom_sf"/>
</dbReference>
<dbReference type="KEGG" id="rdi:CMV14_01580"/>
<dbReference type="Proteomes" id="UP000218934">
    <property type="component" value="Unassembled WGS sequence"/>
</dbReference>
<accession>A0A2A4G0E2</accession>
<keyword evidence="6" id="KW-1185">Reference proteome</keyword>
<gene>
    <name evidence="5" type="ORF">COO09_03900</name>
</gene>
<feature type="domain" description="PDZ" evidence="4">
    <location>
        <begin position="979"/>
        <end position="1052"/>
    </location>
</feature>
<dbReference type="Pfam" id="PF17820">
    <property type="entry name" value="PDZ_6"/>
    <property type="match status" value="1"/>
</dbReference>
<feature type="region of interest" description="Disordered" evidence="1">
    <location>
        <begin position="1071"/>
        <end position="1095"/>
    </location>
</feature>
<evidence type="ECO:0000259" key="3">
    <source>
        <dbReference type="PROSITE" id="PS50104"/>
    </source>
</evidence>
<dbReference type="EMBL" id="NWUF01000003">
    <property type="protein sequence ID" value="PCE43461.1"/>
    <property type="molecule type" value="Genomic_DNA"/>
</dbReference>
<evidence type="ECO:0000313" key="6">
    <source>
        <dbReference type="Proteomes" id="UP000218934"/>
    </source>
</evidence>
<dbReference type="AlphaFoldDB" id="A0A2A4G0E2"/>
<dbReference type="InterPro" id="IPR000157">
    <property type="entry name" value="TIR_dom"/>
</dbReference>
<dbReference type="PROSITE" id="PS50106">
    <property type="entry name" value="PDZ"/>
    <property type="match status" value="1"/>
</dbReference>
<dbReference type="PROSITE" id="PS50104">
    <property type="entry name" value="TIR"/>
    <property type="match status" value="1"/>
</dbReference>
<dbReference type="InterPro" id="IPR001478">
    <property type="entry name" value="PDZ"/>
</dbReference>
<feature type="region of interest" description="Disordered" evidence="1">
    <location>
        <begin position="541"/>
        <end position="562"/>
    </location>
</feature>
<evidence type="ECO:0000313" key="5">
    <source>
        <dbReference type="EMBL" id="PCE43461.1"/>
    </source>
</evidence>
<evidence type="ECO:0000256" key="1">
    <source>
        <dbReference type="SAM" id="MobiDB-lite"/>
    </source>
</evidence>
<dbReference type="SUPFAM" id="SSF52200">
    <property type="entry name" value="Toll/Interleukin receptor TIR domain"/>
    <property type="match status" value="1"/>
</dbReference>
<evidence type="ECO:0000256" key="2">
    <source>
        <dbReference type="SAM" id="Phobius"/>
    </source>
</evidence>
<keyword evidence="2" id="KW-1133">Transmembrane helix</keyword>
<feature type="compositionally biased region" description="Basic and acidic residues" evidence="1">
    <location>
        <begin position="270"/>
        <end position="281"/>
    </location>
</feature>
<dbReference type="Gene3D" id="2.30.42.10">
    <property type="match status" value="1"/>
</dbReference>
<dbReference type="SMART" id="SM00228">
    <property type="entry name" value="PDZ"/>
    <property type="match status" value="1"/>
</dbReference>
<feature type="region of interest" description="Disordered" evidence="1">
    <location>
        <begin position="255"/>
        <end position="281"/>
    </location>
</feature>
<feature type="compositionally biased region" description="Low complexity" evidence="1">
    <location>
        <begin position="1071"/>
        <end position="1094"/>
    </location>
</feature>
<protein>
    <submittedName>
        <fullName evidence="5">Uncharacterized protein</fullName>
    </submittedName>
</protein>
<name>A0A2A4G0E2_9SPHN</name>
<feature type="transmembrane region" description="Helical" evidence="2">
    <location>
        <begin position="185"/>
        <end position="207"/>
    </location>
</feature>
<proteinExistence type="predicted"/>
<dbReference type="GO" id="GO:0007165">
    <property type="term" value="P:signal transduction"/>
    <property type="evidence" value="ECO:0007669"/>
    <property type="project" value="InterPro"/>
</dbReference>
<reference evidence="5 6" key="1">
    <citation type="submission" date="2017-09" db="EMBL/GenBank/DDBJ databases">
        <title>The Catabolism of 3,6-Dichlorosalicylic acid is Initiated by the Cytochrome P450 Monooxygenase DsmABC in Rhizorhabdus dicambivorans Ndbn-20.</title>
        <authorList>
            <person name="Na L."/>
        </authorList>
    </citation>
    <scope>NUCLEOTIDE SEQUENCE [LARGE SCALE GENOMIC DNA]</scope>
    <source>
        <strain evidence="5 6">Ndbn-20m</strain>
    </source>
</reference>
<dbReference type="CDD" id="cd06782">
    <property type="entry name" value="cpPDZ_CPP-like"/>
    <property type="match status" value="1"/>
</dbReference>